<dbReference type="InterPro" id="IPR001810">
    <property type="entry name" value="F-box_dom"/>
</dbReference>
<gene>
    <name evidence="2" type="ORF">CPB84DRAFT_1743696</name>
</gene>
<reference evidence="2" key="1">
    <citation type="submission" date="2020-11" db="EMBL/GenBank/DDBJ databases">
        <authorList>
            <consortium name="DOE Joint Genome Institute"/>
            <person name="Ahrendt S."/>
            <person name="Riley R."/>
            <person name="Andreopoulos W."/>
            <person name="LaButti K."/>
            <person name="Pangilinan J."/>
            <person name="Ruiz-duenas F.J."/>
            <person name="Barrasa J.M."/>
            <person name="Sanchez-Garcia M."/>
            <person name="Camarero S."/>
            <person name="Miyauchi S."/>
            <person name="Serrano A."/>
            <person name="Linde D."/>
            <person name="Babiker R."/>
            <person name="Drula E."/>
            <person name="Ayuso-Fernandez I."/>
            <person name="Pacheco R."/>
            <person name="Padilla G."/>
            <person name="Ferreira P."/>
            <person name="Barriuso J."/>
            <person name="Kellner H."/>
            <person name="Castanera R."/>
            <person name="Alfaro M."/>
            <person name="Ramirez L."/>
            <person name="Pisabarro A.G."/>
            <person name="Kuo A."/>
            <person name="Tritt A."/>
            <person name="Lipzen A."/>
            <person name="He G."/>
            <person name="Yan M."/>
            <person name="Ng V."/>
            <person name="Cullen D."/>
            <person name="Martin F."/>
            <person name="Rosso M.-N."/>
            <person name="Henrissat B."/>
            <person name="Hibbett D."/>
            <person name="Martinez A.T."/>
            <person name="Grigoriev I.V."/>
        </authorList>
    </citation>
    <scope>NUCLEOTIDE SEQUENCE</scope>
    <source>
        <strain evidence="2">AH 44721</strain>
    </source>
</reference>
<dbReference type="AlphaFoldDB" id="A0A9P5NZX7"/>
<dbReference type="SUPFAM" id="SSF52047">
    <property type="entry name" value="RNI-like"/>
    <property type="match status" value="1"/>
</dbReference>
<dbReference type="OrthoDB" id="3258311at2759"/>
<evidence type="ECO:0000259" key="1">
    <source>
        <dbReference type="PROSITE" id="PS50181"/>
    </source>
</evidence>
<protein>
    <recommendedName>
        <fullName evidence="1">F-box domain-containing protein</fullName>
    </recommendedName>
</protein>
<organism evidence="2 3">
    <name type="scientific">Gymnopilus junonius</name>
    <name type="common">Spectacular rustgill mushroom</name>
    <name type="synonym">Gymnopilus spectabilis subsp. junonius</name>
    <dbReference type="NCBI Taxonomy" id="109634"/>
    <lineage>
        <taxon>Eukaryota</taxon>
        <taxon>Fungi</taxon>
        <taxon>Dikarya</taxon>
        <taxon>Basidiomycota</taxon>
        <taxon>Agaricomycotina</taxon>
        <taxon>Agaricomycetes</taxon>
        <taxon>Agaricomycetidae</taxon>
        <taxon>Agaricales</taxon>
        <taxon>Agaricineae</taxon>
        <taxon>Hymenogastraceae</taxon>
        <taxon>Gymnopilus</taxon>
    </lineage>
</organism>
<dbReference type="Proteomes" id="UP000724874">
    <property type="component" value="Unassembled WGS sequence"/>
</dbReference>
<comment type="caution">
    <text evidence="2">The sequence shown here is derived from an EMBL/GenBank/DDBJ whole genome shotgun (WGS) entry which is preliminary data.</text>
</comment>
<proteinExistence type="predicted"/>
<name>A0A9P5NZX7_GYMJU</name>
<sequence length="698" mass="80795">MSIFEDYNVLMNSPQLAGPDELAEVPSSQDNLNAEYRYPGGHAQFSSQIFLSIYEEEEAIEQPTWRRTPDETVENVIRPTIYHLLRLFDSIRGFHRGYLDLSGRHPQRYYTLQSQWNKYLCSFLGLETEIRPLEDLNTLGTDTYHVVFNPERWRRFLLKWRLPESISYTQLLRYTQKVLRDLRQHPVPQFQTLRLTDLPTEVLDNVITLSSIAQAKAFSLTCHTLNAIAQRHIFRTWRMNFYVPPHISPFNVEFIDVNLPLLAHHCRKDLERNVAFLRDTPHVNLQIQRLVLTDEWWVSRRAHPHENNPWILGIDFLRSVTQIFGSVFKSAPRLSTLVLCNLEMNLDLARKISEISTLHTLELHLCHVSRMARKKLISDASVACHQIANLHIYMDSTFSETHTQWYGLLLCPRIRTLSVVQFGVGAFPTPDATFWSRCRLDNLERLALENIDLGDLAELTKFFASSNMAGAQMTRFKLHMDWGIPDSEVLGLLLAIHNSVLEVVVVEGLAEGQFTFFELIAEQFPQLIALTVVRRQNSNQHLNKLAIWPHASWEYAPYFQGFKSLRHFCWNFRTEYWDATPTTLLAFESNFQVSSSTMSSFARFPLAQVEADSFTGEVPYFLDSHWMALPFVAHCSTLESFALMDSTIDMVCHITRPAPANKPILAPNYYPMHSAIPWNDQQWNTTSSHWPVLLPRSG</sequence>
<evidence type="ECO:0000313" key="2">
    <source>
        <dbReference type="EMBL" id="KAF8909661.1"/>
    </source>
</evidence>
<keyword evidence="3" id="KW-1185">Reference proteome</keyword>
<evidence type="ECO:0000313" key="3">
    <source>
        <dbReference type="Proteomes" id="UP000724874"/>
    </source>
</evidence>
<accession>A0A9P5NZX7</accession>
<dbReference type="EMBL" id="JADNYJ010000008">
    <property type="protein sequence ID" value="KAF8909661.1"/>
    <property type="molecule type" value="Genomic_DNA"/>
</dbReference>
<feature type="domain" description="F-box" evidence="1">
    <location>
        <begin position="192"/>
        <end position="240"/>
    </location>
</feature>
<dbReference type="PROSITE" id="PS50181">
    <property type="entry name" value="FBOX"/>
    <property type="match status" value="1"/>
</dbReference>